<dbReference type="GO" id="GO:0030619">
    <property type="term" value="F:U1 snRNA binding"/>
    <property type="evidence" value="ECO:0007669"/>
    <property type="project" value="TreeGrafter"/>
</dbReference>
<feature type="domain" description="PRO8NT" evidence="2">
    <location>
        <begin position="107"/>
        <end position="160"/>
    </location>
</feature>
<reference evidence="3" key="1">
    <citation type="submission" date="2021-02" db="EMBL/GenBank/DDBJ databases">
        <authorList>
            <person name="Nowell W R."/>
        </authorList>
    </citation>
    <scope>NUCLEOTIDE SEQUENCE</scope>
</reference>
<dbReference type="GO" id="GO:0097157">
    <property type="term" value="F:pre-mRNA intronic binding"/>
    <property type="evidence" value="ECO:0007669"/>
    <property type="project" value="TreeGrafter"/>
</dbReference>
<comment type="caution">
    <text evidence="3">The sequence shown here is derived from an EMBL/GenBank/DDBJ whole genome shotgun (WGS) entry which is preliminary data.</text>
</comment>
<protein>
    <recommendedName>
        <fullName evidence="2">PRO8NT domain-containing protein</fullName>
    </recommendedName>
</protein>
<evidence type="ECO:0000256" key="1">
    <source>
        <dbReference type="SAM" id="MobiDB-lite"/>
    </source>
</evidence>
<evidence type="ECO:0000259" key="2">
    <source>
        <dbReference type="Pfam" id="PF08082"/>
    </source>
</evidence>
<dbReference type="InterPro" id="IPR027652">
    <property type="entry name" value="PRP8"/>
</dbReference>
<dbReference type="Pfam" id="PF08082">
    <property type="entry name" value="PRO8NT"/>
    <property type="match status" value="1"/>
</dbReference>
<dbReference type="InterPro" id="IPR012591">
    <property type="entry name" value="PRO8NT"/>
</dbReference>
<gene>
    <name evidence="3" type="ORF">KXQ929_LOCUS3665</name>
</gene>
<dbReference type="GO" id="GO:0071013">
    <property type="term" value="C:catalytic step 2 spliceosome"/>
    <property type="evidence" value="ECO:0007669"/>
    <property type="project" value="TreeGrafter"/>
</dbReference>
<dbReference type="EMBL" id="CAJOBB010000121">
    <property type="protein sequence ID" value="CAF3571696.1"/>
    <property type="molecule type" value="Genomic_DNA"/>
</dbReference>
<sequence length="160" mass="18961">MDPMFPGGQPQFIFVPPGSVPVPILNQVPVMMQPAPFPVFVQQPTQRPMLPPQGSIPQQQQQQQHMSSMQTDYMTDDRLQEKARRWQQLQTKRYADKRRFGFSDIQKEDMPAEHIRKIIRDHGDMTNRKFRHDKRVYLGSLKYMPHAIYKLLENMPMPWE</sequence>
<dbReference type="GO" id="GO:0030623">
    <property type="term" value="F:U5 snRNA binding"/>
    <property type="evidence" value="ECO:0007669"/>
    <property type="project" value="TreeGrafter"/>
</dbReference>
<dbReference type="Proteomes" id="UP000663868">
    <property type="component" value="Unassembled WGS sequence"/>
</dbReference>
<feature type="region of interest" description="Disordered" evidence="1">
    <location>
        <begin position="45"/>
        <end position="73"/>
    </location>
</feature>
<name>A0A818LL91_9BILA</name>
<proteinExistence type="predicted"/>
<evidence type="ECO:0000313" key="4">
    <source>
        <dbReference type="Proteomes" id="UP000663868"/>
    </source>
</evidence>
<organism evidence="3 4">
    <name type="scientific">Adineta steineri</name>
    <dbReference type="NCBI Taxonomy" id="433720"/>
    <lineage>
        <taxon>Eukaryota</taxon>
        <taxon>Metazoa</taxon>
        <taxon>Spiralia</taxon>
        <taxon>Gnathifera</taxon>
        <taxon>Rotifera</taxon>
        <taxon>Eurotatoria</taxon>
        <taxon>Bdelloidea</taxon>
        <taxon>Adinetida</taxon>
        <taxon>Adinetidae</taxon>
        <taxon>Adineta</taxon>
    </lineage>
</organism>
<dbReference type="GO" id="GO:0000244">
    <property type="term" value="P:spliceosomal tri-snRNP complex assembly"/>
    <property type="evidence" value="ECO:0007669"/>
    <property type="project" value="TreeGrafter"/>
</dbReference>
<dbReference type="GO" id="GO:0005682">
    <property type="term" value="C:U5 snRNP"/>
    <property type="evidence" value="ECO:0007669"/>
    <property type="project" value="TreeGrafter"/>
</dbReference>
<dbReference type="PANTHER" id="PTHR11140:SF0">
    <property type="entry name" value="PRE-MRNA-PROCESSING-SPLICING FACTOR 8"/>
    <property type="match status" value="1"/>
</dbReference>
<dbReference type="GO" id="GO:0030620">
    <property type="term" value="F:U2 snRNA binding"/>
    <property type="evidence" value="ECO:0007669"/>
    <property type="project" value="TreeGrafter"/>
</dbReference>
<dbReference type="GO" id="GO:0017070">
    <property type="term" value="F:U6 snRNA binding"/>
    <property type="evidence" value="ECO:0007669"/>
    <property type="project" value="TreeGrafter"/>
</dbReference>
<evidence type="ECO:0000313" key="3">
    <source>
        <dbReference type="EMBL" id="CAF3571696.1"/>
    </source>
</evidence>
<accession>A0A818LL91</accession>
<feature type="non-terminal residue" evidence="3">
    <location>
        <position position="160"/>
    </location>
</feature>
<dbReference type="AlphaFoldDB" id="A0A818LL91"/>
<dbReference type="PANTHER" id="PTHR11140">
    <property type="entry name" value="PRE-MRNA SPLICING FACTOR PRP8"/>
    <property type="match status" value="1"/>
</dbReference>